<dbReference type="EMBL" id="ML004312">
    <property type="protein sequence ID" value="RKP33147.1"/>
    <property type="molecule type" value="Genomic_DNA"/>
</dbReference>
<reference evidence="3" key="1">
    <citation type="journal article" date="2018" name="Nat. Microbiol.">
        <title>Leveraging single-cell genomics to expand the fungal tree of life.</title>
        <authorList>
            <person name="Ahrendt S.R."/>
            <person name="Quandt C.A."/>
            <person name="Ciobanu D."/>
            <person name="Clum A."/>
            <person name="Salamov A."/>
            <person name="Andreopoulos B."/>
            <person name="Cheng J.F."/>
            <person name="Woyke T."/>
            <person name="Pelin A."/>
            <person name="Henrissat B."/>
            <person name="Reynolds N.K."/>
            <person name="Benny G.L."/>
            <person name="Smith M.E."/>
            <person name="James T.Y."/>
            <person name="Grigoriev I.V."/>
        </authorList>
    </citation>
    <scope>NUCLEOTIDE SEQUENCE [LARGE SCALE GENOMIC DNA]</scope>
    <source>
        <strain evidence="3">RSA 468</strain>
    </source>
</reference>
<dbReference type="SUPFAM" id="SSF48371">
    <property type="entry name" value="ARM repeat"/>
    <property type="match status" value="1"/>
</dbReference>
<proteinExistence type="predicted"/>
<dbReference type="InterPro" id="IPR030125">
    <property type="entry name" value="SPIN90/Ldb17"/>
</dbReference>
<sequence length="284" mass="31853">MSTPSDNEDKTSDTPLTLQEFLVVSELLLVIVRSKHEVLMVDPLAAPDSLDAELGKHRTDMIAACLALLQCGWQDGSLINGLLDIVDSTCYDPNDEITNAAIRLLVALHHMLIQHDRTRLGILSDNLILGELARRPESSRTFGECFVFLLNREGEPYPANVYNIAIKFMCVELLWSILQSPPLSNYFYDNDRNVLVDILLQNIADLADDTDQVRALCLNTLGALICYTEYRQRPHKLSQVRRLLRELLNTGRVSSDFHLLARKVLGDCTEALAEASRHDAPSRA</sequence>
<dbReference type="InterPro" id="IPR016024">
    <property type="entry name" value="ARM-type_fold"/>
</dbReference>
<evidence type="ECO:0000259" key="1">
    <source>
        <dbReference type="Pfam" id="PF09431"/>
    </source>
</evidence>
<dbReference type="GO" id="GO:0071933">
    <property type="term" value="F:Arp2/3 complex binding"/>
    <property type="evidence" value="ECO:0007669"/>
    <property type="project" value="TreeGrafter"/>
</dbReference>
<dbReference type="Proteomes" id="UP000268162">
    <property type="component" value="Unassembled WGS sequence"/>
</dbReference>
<dbReference type="GO" id="GO:0000147">
    <property type="term" value="P:actin cortical patch assembly"/>
    <property type="evidence" value="ECO:0007669"/>
    <property type="project" value="TreeGrafter"/>
</dbReference>
<dbReference type="Pfam" id="PF09431">
    <property type="entry name" value="SPIN90_LRD"/>
    <property type="match status" value="1"/>
</dbReference>
<protein>
    <recommendedName>
        <fullName evidence="1">SPIN90/Ldb17 leucine-rich domain-containing protein</fullName>
    </recommendedName>
</protein>
<keyword evidence="3" id="KW-1185">Reference proteome</keyword>
<dbReference type="GO" id="GO:0006897">
    <property type="term" value="P:endocytosis"/>
    <property type="evidence" value="ECO:0007669"/>
    <property type="project" value="TreeGrafter"/>
</dbReference>
<dbReference type="PANTHER" id="PTHR13357:SF1">
    <property type="entry name" value="NCK-INTERACTING PROTEIN WITH SH3 DOMAIN"/>
    <property type="match status" value="1"/>
</dbReference>
<dbReference type="AlphaFoldDB" id="A0A4P9ZIX7"/>
<name>A0A4P9ZIX7_9FUNG</name>
<feature type="domain" description="SPIN90/Ldb17 leucine-rich" evidence="1">
    <location>
        <begin position="95"/>
        <end position="239"/>
    </location>
</feature>
<gene>
    <name evidence="2" type="ORF">BJ085DRAFT_27740</name>
</gene>
<dbReference type="GO" id="GO:0030479">
    <property type="term" value="C:actin cortical patch"/>
    <property type="evidence" value="ECO:0007669"/>
    <property type="project" value="TreeGrafter"/>
</dbReference>
<dbReference type="InterPro" id="IPR018556">
    <property type="entry name" value="SPIN90/Ldb17_LRD"/>
</dbReference>
<dbReference type="GO" id="GO:0051666">
    <property type="term" value="P:actin cortical patch localization"/>
    <property type="evidence" value="ECO:0007669"/>
    <property type="project" value="TreeGrafter"/>
</dbReference>
<organism evidence="2 3">
    <name type="scientific">Dimargaris cristalligena</name>
    <dbReference type="NCBI Taxonomy" id="215637"/>
    <lineage>
        <taxon>Eukaryota</taxon>
        <taxon>Fungi</taxon>
        <taxon>Fungi incertae sedis</taxon>
        <taxon>Zoopagomycota</taxon>
        <taxon>Kickxellomycotina</taxon>
        <taxon>Dimargaritomycetes</taxon>
        <taxon>Dimargaritales</taxon>
        <taxon>Dimargaritaceae</taxon>
        <taxon>Dimargaris</taxon>
    </lineage>
</organism>
<dbReference type="STRING" id="215637.A0A4P9ZIX7"/>
<evidence type="ECO:0000313" key="2">
    <source>
        <dbReference type="EMBL" id="RKP33147.1"/>
    </source>
</evidence>
<dbReference type="PANTHER" id="PTHR13357">
    <property type="entry name" value="SH3 ADAPTER PROTEIN SPIN90 NCK INTERACTING PROTEIN WITH SH3 DOMAIN"/>
    <property type="match status" value="1"/>
</dbReference>
<evidence type="ECO:0000313" key="3">
    <source>
        <dbReference type="Proteomes" id="UP000268162"/>
    </source>
</evidence>
<accession>A0A4P9ZIX7</accession>